<dbReference type="Proteomes" id="UP000887572">
    <property type="component" value="Unplaced"/>
</dbReference>
<feature type="chain" id="PRO_5037985680" evidence="1">
    <location>
        <begin position="29"/>
        <end position="244"/>
    </location>
</feature>
<accession>A0A914IEC9</accession>
<proteinExistence type="predicted"/>
<evidence type="ECO:0000256" key="1">
    <source>
        <dbReference type="SAM" id="SignalP"/>
    </source>
</evidence>
<evidence type="ECO:0000313" key="3">
    <source>
        <dbReference type="WBParaSite" id="Gr19_v10_g9120.t1"/>
    </source>
</evidence>
<name>A0A914IEC9_GLORO</name>
<reference evidence="3" key="1">
    <citation type="submission" date="2022-11" db="UniProtKB">
        <authorList>
            <consortium name="WormBaseParasite"/>
        </authorList>
    </citation>
    <scope>IDENTIFICATION</scope>
</reference>
<protein>
    <submittedName>
        <fullName evidence="3">TPM domain-containing protein</fullName>
    </submittedName>
</protein>
<dbReference type="AlphaFoldDB" id="A0A914IEC9"/>
<sequence length="244" mass="26821">MVFTCKHLLIAAAAAFLISALSIQQTKAIEIPGTLGQCLQKIEPRVCDPQNVLSEDERTKLDALLVRVEEGTKREGYPLKIRSKGCGSNGITMPVVQLKIASDDMDTLQTQLTDLLQEYTDAHPCKRIAFVVLNADDDKVENRRFWTGTNWNVNVKPMEVVALYRDAIKFVQNADYAQALSSIAEKFLNMAASRLNVPFAEAQIVTANNNTGPIDGAGTQQNNAVVEQQSEKIPAEQTVDAQSN</sequence>
<keyword evidence="1" id="KW-0732">Signal</keyword>
<dbReference type="Gene3D" id="3.10.310.50">
    <property type="match status" value="1"/>
</dbReference>
<dbReference type="WBParaSite" id="Gr19_v10_g9120.t1">
    <property type="protein sequence ID" value="Gr19_v10_g9120.t1"/>
    <property type="gene ID" value="Gr19_v10_g9120"/>
</dbReference>
<keyword evidence="2" id="KW-1185">Reference proteome</keyword>
<feature type="signal peptide" evidence="1">
    <location>
        <begin position="1"/>
        <end position="28"/>
    </location>
</feature>
<evidence type="ECO:0000313" key="2">
    <source>
        <dbReference type="Proteomes" id="UP000887572"/>
    </source>
</evidence>
<organism evidence="2 3">
    <name type="scientific">Globodera rostochiensis</name>
    <name type="common">Golden nematode worm</name>
    <name type="synonym">Heterodera rostochiensis</name>
    <dbReference type="NCBI Taxonomy" id="31243"/>
    <lineage>
        <taxon>Eukaryota</taxon>
        <taxon>Metazoa</taxon>
        <taxon>Ecdysozoa</taxon>
        <taxon>Nematoda</taxon>
        <taxon>Chromadorea</taxon>
        <taxon>Rhabditida</taxon>
        <taxon>Tylenchina</taxon>
        <taxon>Tylenchomorpha</taxon>
        <taxon>Tylenchoidea</taxon>
        <taxon>Heteroderidae</taxon>
        <taxon>Heteroderinae</taxon>
        <taxon>Globodera</taxon>
    </lineage>
</organism>